<dbReference type="AlphaFoldDB" id="A0A7I7Q2I6"/>
<dbReference type="KEGG" id="msto:MSTO_08250"/>
<dbReference type="Gene3D" id="3.10.20.270">
    <property type="entry name" value="TmoB-like"/>
    <property type="match status" value="1"/>
</dbReference>
<organism evidence="1 2">
    <name type="scientific">Mycobacterium stomatepiae</name>
    <dbReference type="NCBI Taxonomy" id="470076"/>
    <lineage>
        <taxon>Bacteria</taxon>
        <taxon>Bacillati</taxon>
        <taxon>Actinomycetota</taxon>
        <taxon>Actinomycetes</taxon>
        <taxon>Mycobacteriales</taxon>
        <taxon>Mycobacteriaceae</taxon>
        <taxon>Mycobacterium</taxon>
        <taxon>Mycobacterium simiae complex</taxon>
    </lineage>
</organism>
<evidence type="ECO:0008006" key="3">
    <source>
        <dbReference type="Google" id="ProtNLM"/>
    </source>
</evidence>
<name>A0A7I7Q2I6_9MYCO</name>
<protein>
    <recommendedName>
        <fullName evidence="3">Toluene monooxygenase</fullName>
    </recommendedName>
</protein>
<gene>
    <name evidence="1" type="ORF">MSTO_08250</name>
</gene>
<dbReference type="RefSeq" id="WP_163788663.1">
    <property type="nucleotide sequence ID" value="NZ_AP022587.1"/>
</dbReference>
<dbReference type="EMBL" id="AP022587">
    <property type="protein sequence ID" value="BBY20620.1"/>
    <property type="molecule type" value="Genomic_DNA"/>
</dbReference>
<dbReference type="SUPFAM" id="SSF110814">
    <property type="entry name" value="TmoB-like"/>
    <property type="match status" value="1"/>
</dbReference>
<dbReference type="Pfam" id="PF06234">
    <property type="entry name" value="TmoB"/>
    <property type="match status" value="1"/>
</dbReference>
<reference evidence="1 2" key="1">
    <citation type="journal article" date="2019" name="Emerg. Microbes Infect.">
        <title>Comprehensive subspecies identification of 175 nontuberculous mycobacteria species based on 7547 genomic profiles.</title>
        <authorList>
            <person name="Matsumoto Y."/>
            <person name="Kinjo T."/>
            <person name="Motooka D."/>
            <person name="Nabeya D."/>
            <person name="Jung N."/>
            <person name="Uechi K."/>
            <person name="Horii T."/>
            <person name="Iida T."/>
            <person name="Fujita J."/>
            <person name="Nakamura S."/>
        </authorList>
    </citation>
    <scope>NUCLEOTIDE SEQUENCE [LARGE SCALE GENOMIC DNA]</scope>
    <source>
        <strain evidence="1 2">JCM 17783</strain>
    </source>
</reference>
<dbReference type="InterPro" id="IPR009355">
    <property type="entry name" value="Toluene_mOase_B"/>
</dbReference>
<accession>A0A7I7Q2I6</accession>
<dbReference type="InterPro" id="IPR036713">
    <property type="entry name" value="TmoB-like_sf"/>
</dbReference>
<evidence type="ECO:0000313" key="1">
    <source>
        <dbReference type="EMBL" id="BBY20620.1"/>
    </source>
</evidence>
<proteinExistence type="predicted"/>
<dbReference type="Proteomes" id="UP000467130">
    <property type="component" value="Chromosome"/>
</dbReference>
<keyword evidence="2" id="KW-1185">Reference proteome</keyword>
<evidence type="ECO:0000313" key="2">
    <source>
        <dbReference type="Proteomes" id="UP000467130"/>
    </source>
</evidence>
<sequence>MSLLPLTALFAGDVLELLIPVDDGDTVEQVGKQVAHHVVGRRVARRDAPIRVRHDGRILAPEAIIGASGVQPLDHLEVFYGD</sequence>